<dbReference type="InterPro" id="IPR006176">
    <property type="entry name" value="3-OHacyl-CoA_DH_NAD-bd"/>
</dbReference>
<dbReference type="SUPFAM" id="SSF51735">
    <property type="entry name" value="NAD(P)-binding Rossmann-fold domains"/>
    <property type="match status" value="1"/>
</dbReference>
<dbReference type="EMBL" id="CAFBPS010000109">
    <property type="protein sequence ID" value="CAB5033979.1"/>
    <property type="molecule type" value="Genomic_DNA"/>
</dbReference>
<feature type="domain" description="3-hydroxyacyl-CoA dehydrogenase NAD binding" evidence="1">
    <location>
        <begin position="6"/>
        <end position="49"/>
    </location>
</feature>
<protein>
    <submittedName>
        <fullName evidence="2">Unannotated protein</fullName>
    </submittedName>
</protein>
<dbReference type="GO" id="GO:0070403">
    <property type="term" value="F:NAD+ binding"/>
    <property type="evidence" value="ECO:0007669"/>
    <property type="project" value="InterPro"/>
</dbReference>
<name>A0A6J7RYU5_9ZZZZ</name>
<organism evidence="2">
    <name type="scientific">freshwater metagenome</name>
    <dbReference type="NCBI Taxonomy" id="449393"/>
    <lineage>
        <taxon>unclassified sequences</taxon>
        <taxon>metagenomes</taxon>
        <taxon>ecological metagenomes</taxon>
    </lineage>
</organism>
<dbReference type="Gene3D" id="3.40.50.720">
    <property type="entry name" value="NAD(P)-binding Rossmann-like Domain"/>
    <property type="match status" value="1"/>
</dbReference>
<evidence type="ECO:0000259" key="1">
    <source>
        <dbReference type="Pfam" id="PF02737"/>
    </source>
</evidence>
<sequence>MPQSASVAVIGVGVVGARVARQLTSSGISVLLHDERSDAQHALAQSLRAIELSDLTKLDPMTTPVVVIATSSAQAPMAKILLELGHHVVCTGDDVEDIRELLQLDENARQEKQVLVVGAAACPGLSGLLIAELAPRVDTIDEIHVAFHGTGGPGCARQHHRALAGDAVGWHDGDWIDRPGGSGRELLWFPEPLGGKDCYRAELPEPLLLHRSFPEVSRISARMSATRRDRLTARLPMMSPPHAEGGVGGVRVEIRGSLNGERRTEVAGVAERTGIIAGAVAASSAVALLNKADTLSGVVTLGDGRLNDRALLDDIIRRGITVFEYIGSGA</sequence>
<evidence type="ECO:0000313" key="2">
    <source>
        <dbReference type="EMBL" id="CAB5033979.1"/>
    </source>
</evidence>
<dbReference type="Pfam" id="PF02737">
    <property type="entry name" value="3HCDH_N"/>
    <property type="match status" value="1"/>
</dbReference>
<dbReference type="AlphaFoldDB" id="A0A6J7RYU5"/>
<dbReference type="Gene3D" id="3.30.360.10">
    <property type="entry name" value="Dihydrodipicolinate Reductase, domain 2"/>
    <property type="match status" value="1"/>
</dbReference>
<gene>
    <name evidence="2" type="ORF">UFOPK4134_01295</name>
</gene>
<reference evidence="2" key="1">
    <citation type="submission" date="2020-05" db="EMBL/GenBank/DDBJ databases">
        <authorList>
            <person name="Chiriac C."/>
            <person name="Salcher M."/>
            <person name="Ghai R."/>
            <person name="Kavagutti S V."/>
        </authorList>
    </citation>
    <scope>NUCLEOTIDE SEQUENCE</scope>
</reference>
<dbReference type="GO" id="GO:0006631">
    <property type="term" value="P:fatty acid metabolic process"/>
    <property type="evidence" value="ECO:0007669"/>
    <property type="project" value="InterPro"/>
</dbReference>
<accession>A0A6J7RYU5</accession>
<dbReference type="InterPro" id="IPR036291">
    <property type="entry name" value="NAD(P)-bd_dom_sf"/>
</dbReference>
<proteinExistence type="predicted"/>